<evidence type="ECO:0000256" key="1">
    <source>
        <dbReference type="ARBA" id="ARBA00022603"/>
    </source>
</evidence>
<dbReference type="GO" id="GO:0032259">
    <property type="term" value="P:methylation"/>
    <property type="evidence" value="ECO:0007669"/>
    <property type="project" value="UniProtKB-KW"/>
</dbReference>
<organism evidence="4">
    <name type="scientific">viral metagenome</name>
    <dbReference type="NCBI Taxonomy" id="1070528"/>
    <lineage>
        <taxon>unclassified sequences</taxon>
        <taxon>metagenomes</taxon>
        <taxon>organismal metagenomes</taxon>
    </lineage>
</organism>
<dbReference type="GO" id="GO:0008175">
    <property type="term" value="F:tRNA methyltransferase activity"/>
    <property type="evidence" value="ECO:0007669"/>
    <property type="project" value="UniProtKB-ARBA"/>
</dbReference>
<dbReference type="PANTHER" id="PTHR13069:SF21">
    <property type="entry name" value="ALKYLATED DNA REPAIR PROTEIN ALKB HOMOLOG 8"/>
    <property type="match status" value="1"/>
</dbReference>
<reference evidence="4" key="1">
    <citation type="journal article" date="2020" name="Nature">
        <title>Giant virus diversity and host interactions through global metagenomics.</title>
        <authorList>
            <person name="Schulz F."/>
            <person name="Roux S."/>
            <person name="Paez-Espino D."/>
            <person name="Jungbluth S."/>
            <person name="Walsh D.A."/>
            <person name="Denef V.J."/>
            <person name="McMahon K.D."/>
            <person name="Konstantinidis K.T."/>
            <person name="Eloe-Fadrosh E.A."/>
            <person name="Kyrpides N.C."/>
            <person name="Woyke T."/>
        </authorList>
    </citation>
    <scope>NUCLEOTIDE SEQUENCE</scope>
    <source>
        <strain evidence="4">GVMAG-M-3300025860-20</strain>
    </source>
</reference>
<dbReference type="EMBL" id="MN740328">
    <property type="protein sequence ID" value="QHU00673.1"/>
    <property type="molecule type" value="Genomic_DNA"/>
</dbReference>
<dbReference type="AlphaFoldDB" id="A0A6C0J5U9"/>
<dbReference type="SUPFAM" id="SSF53335">
    <property type="entry name" value="S-adenosyl-L-methionine-dependent methyltransferases"/>
    <property type="match status" value="1"/>
</dbReference>
<keyword evidence="1" id="KW-0489">Methyltransferase</keyword>
<dbReference type="PANTHER" id="PTHR13069">
    <property type="entry name" value="ALKYLATED DNA REPAIR PROTEIN ALKB HOMOLOG 8"/>
    <property type="match status" value="1"/>
</dbReference>
<evidence type="ECO:0000259" key="3">
    <source>
        <dbReference type="Pfam" id="PF08241"/>
    </source>
</evidence>
<dbReference type="InterPro" id="IPR051422">
    <property type="entry name" value="AlkB_tRNA_MeTrf/Diox"/>
</dbReference>
<protein>
    <recommendedName>
        <fullName evidence="3">Methyltransferase type 11 domain-containing protein</fullName>
    </recommendedName>
</protein>
<evidence type="ECO:0000256" key="2">
    <source>
        <dbReference type="ARBA" id="ARBA00022679"/>
    </source>
</evidence>
<dbReference type="InterPro" id="IPR029063">
    <property type="entry name" value="SAM-dependent_MTases_sf"/>
</dbReference>
<sequence length="211" mass="24061">MSVYSIISSHFADTRSATKVWSSVNEFTKGLSPGGLILDAGCGSGKNMNLRHDCEYIGIDNCQEFIDICKQKGYNAKYGNITSIPFHDSYFTDTMCIAVIHHIRTRELRVNAIKELVRVTKPGGTIVIQVWAKSAALNPKRESRFELINEQSDYNVKWLNKTDRKEYIRFYHMYESLNELKDEVISASSIKSKIHGYEVLDNYVISFIGND</sequence>
<dbReference type="InterPro" id="IPR013216">
    <property type="entry name" value="Methyltransf_11"/>
</dbReference>
<keyword evidence="2" id="KW-0808">Transferase</keyword>
<dbReference type="CDD" id="cd02440">
    <property type="entry name" value="AdoMet_MTases"/>
    <property type="match status" value="1"/>
</dbReference>
<proteinExistence type="predicted"/>
<accession>A0A6C0J5U9</accession>
<dbReference type="GO" id="GO:0008757">
    <property type="term" value="F:S-adenosylmethionine-dependent methyltransferase activity"/>
    <property type="evidence" value="ECO:0007669"/>
    <property type="project" value="InterPro"/>
</dbReference>
<evidence type="ECO:0000313" key="4">
    <source>
        <dbReference type="EMBL" id="QHU00673.1"/>
    </source>
</evidence>
<dbReference type="GO" id="GO:0006400">
    <property type="term" value="P:tRNA modification"/>
    <property type="evidence" value="ECO:0007669"/>
    <property type="project" value="UniProtKB-ARBA"/>
</dbReference>
<name>A0A6C0J5U9_9ZZZZ</name>
<feature type="domain" description="Methyltransferase type 11" evidence="3">
    <location>
        <begin position="38"/>
        <end position="128"/>
    </location>
</feature>
<dbReference type="Gene3D" id="3.40.50.150">
    <property type="entry name" value="Vaccinia Virus protein VP39"/>
    <property type="match status" value="1"/>
</dbReference>
<dbReference type="Pfam" id="PF08241">
    <property type="entry name" value="Methyltransf_11"/>
    <property type="match status" value="1"/>
</dbReference>